<gene>
    <name evidence="1" type="ORF">XELAEV_18005945mg</name>
</gene>
<organism evidence="1 2">
    <name type="scientific">Xenopus laevis</name>
    <name type="common">African clawed frog</name>
    <dbReference type="NCBI Taxonomy" id="8355"/>
    <lineage>
        <taxon>Eukaryota</taxon>
        <taxon>Metazoa</taxon>
        <taxon>Chordata</taxon>
        <taxon>Craniata</taxon>
        <taxon>Vertebrata</taxon>
        <taxon>Euteleostomi</taxon>
        <taxon>Amphibia</taxon>
        <taxon>Batrachia</taxon>
        <taxon>Anura</taxon>
        <taxon>Pipoidea</taxon>
        <taxon>Pipidae</taxon>
        <taxon>Xenopodinae</taxon>
        <taxon>Xenopus</taxon>
        <taxon>Xenopus</taxon>
    </lineage>
</organism>
<dbReference type="EMBL" id="CM004466">
    <property type="protein sequence ID" value="OCU00159.1"/>
    <property type="molecule type" value="Genomic_DNA"/>
</dbReference>
<evidence type="ECO:0000313" key="1">
    <source>
        <dbReference type="EMBL" id="OCU00159.1"/>
    </source>
</evidence>
<sequence length="169" mass="18544">MGPMPSDTSRTAPHTHIYILQIFGVKGGGVTLSKSSSGSSWHRRYNKDLGSPQRVCLVLRMYVPPTFNRIHLLPVRPEDSWSPGLGGERKLEQASPGLGGLVLGIFRVAEAPHGSSVSQCNSSMFGSHWAALGQRRSNNTKEREDSGGGWRHSYLNCCQHEVHLTTHIT</sequence>
<evidence type="ECO:0000313" key="2">
    <source>
        <dbReference type="Proteomes" id="UP000694892"/>
    </source>
</evidence>
<reference evidence="2" key="1">
    <citation type="journal article" date="2016" name="Nature">
        <title>Genome evolution in the allotetraploid frog Xenopus laevis.</title>
        <authorList>
            <person name="Session A.M."/>
            <person name="Uno Y."/>
            <person name="Kwon T."/>
            <person name="Chapman J.A."/>
            <person name="Toyoda A."/>
            <person name="Takahashi S."/>
            <person name="Fukui A."/>
            <person name="Hikosaka A."/>
            <person name="Suzuki A."/>
            <person name="Kondo M."/>
            <person name="van Heeringen S.J."/>
            <person name="Quigley I."/>
            <person name="Heinz S."/>
            <person name="Ogino H."/>
            <person name="Ochi H."/>
            <person name="Hellsten U."/>
            <person name="Lyons J.B."/>
            <person name="Simakov O."/>
            <person name="Putnam N."/>
            <person name="Stites J."/>
            <person name="Kuroki Y."/>
            <person name="Tanaka T."/>
            <person name="Michiue T."/>
            <person name="Watanabe M."/>
            <person name="Bogdanovic O."/>
            <person name="Lister R."/>
            <person name="Georgiou G."/>
            <person name="Paranjpe S.S."/>
            <person name="van Kruijsbergen I."/>
            <person name="Shu S."/>
            <person name="Carlson J."/>
            <person name="Kinoshita T."/>
            <person name="Ohta Y."/>
            <person name="Mawaribuchi S."/>
            <person name="Jenkins J."/>
            <person name="Grimwood J."/>
            <person name="Schmutz J."/>
            <person name="Mitros T."/>
            <person name="Mozaffari S.V."/>
            <person name="Suzuki Y."/>
            <person name="Haramoto Y."/>
            <person name="Yamamoto T.S."/>
            <person name="Takagi C."/>
            <person name="Heald R."/>
            <person name="Miller K."/>
            <person name="Haudenschild C."/>
            <person name="Kitzman J."/>
            <person name="Nakayama T."/>
            <person name="Izutsu Y."/>
            <person name="Robert J."/>
            <person name="Fortriede J."/>
            <person name="Burns K."/>
            <person name="Lotay V."/>
            <person name="Karimi K."/>
            <person name="Yasuoka Y."/>
            <person name="Dichmann D.S."/>
            <person name="Flajnik M.F."/>
            <person name="Houston D.W."/>
            <person name="Shendure J."/>
            <person name="DuPasquier L."/>
            <person name="Vize P.D."/>
            <person name="Zorn A.M."/>
            <person name="Ito M."/>
            <person name="Marcotte E.M."/>
            <person name="Wallingford J.B."/>
            <person name="Ito Y."/>
            <person name="Asashima M."/>
            <person name="Ueno N."/>
            <person name="Matsuda Y."/>
            <person name="Veenstra G.J."/>
            <person name="Fujiyama A."/>
            <person name="Harland R.M."/>
            <person name="Taira M."/>
            <person name="Rokhsar D.S."/>
        </authorList>
    </citation>
    <scope>NUCLEOTIDE SEQUENCE [LARGE SCALE GENOMIC DNA]</scope>
    <source>
        <strain evidence="2">J</strain>
    </source>
</reference>
<dbReference type="AlphaFoldDB" id="A0A974I3P7"/>
<protein>
    <submittedName>
        <fullName evidence="1">Uncharacterized protein</fullName>
    </submittedName>
</protein>
<dbReference type="Proteomes" id="UP000694892">
    <property type="component" value="Chromosome 1L"/>
</dbReference>
<name>A0A974I3P7_XENLA</name>
<proteinExistence type="predicted"/>
<accession>A0A974I3P7</accession>